<dbReference type="EMBL" id="JASSZA010000003">
    <property type="protein sequence ID" value="KAK2116082.1"/>
    <property type="molecule type" value="Genomic_DNA"/>
</dbReference>
<proteinExistence type="predicted"/>
<comment type="caution">
    <text evidence="1">The sequence shown here is derived from an EMBL/GenBank/DDBJ whole genome shotgun (WGS) entry which is preliminary data.</text>
</comment>
<evidence type="ECO:0000313" key="2">
    <source>
        <dbReference type="Proteomes" id="UP001266305"/>
    </source>
</evidence>
<dbReference type="Proteomes" id="UP001266305">
    <property type="component" value="Unassembled WGS sequence"/>
</dbReference>
<accession>A0ABQ9W362</accession>
<gene>
    <name evidence="1" type="ORF">P7K49_006708</name>
</gene>
<protein>
    <submittedName>
        <fullName evidence="1">Uncharacterized protein</fullName>
    </submittedName>
</protein>
<organism evidence="1 2">
    <name type="scientific">Saguinus oedipus</name>
    <name type="common">Cotton-top tamarin</name>
    <name type="synonym">Oedipomidas oedipus</name>
    <dbReference type="NCBI Taxonomy" id="9490"/>
    <lineage>
        <taxon>Eukaryota</taxon>
        <taxon>Metazoa</taxon>
        <taxon>Chordata</taxon>
        <taxon>Craniata</taxon>
        <taxon>Vertebrata</taxon>
        <taxon>Euteleostomi</taxon>
        <taxon>Mammalia</taxon>
        <taxon>Eutheria</taxon>
        <taxon>Euarchontoglires</taxon>
        <taxon>Primates</taxon>
        <taxon>Haplorrhini</taxon>
        <taxon>Platyrrhini</taxon>
        <taxon>Cebidae</taxon>
        <taxon>Callitrichinae</taxon>
        <taxon>Saguinus</taxon>
    </lineage>
</organism>
<keyword evidence="2" id="KW-1185">Reference proteome</keyword>
<sequence length="87" mass="9610">MDMKETPAYDHRTALKGFAVLVISGPKSANQCSTREKSVPNSARKALTGWKFSSGVTARRACLAKYGKMPPTLLKPDSMCVRKFDHH</sequence>
<evidence type="ECO:0000313" key="1">
    <source>
        <dbReference type="EMBL" id="KAK2116082.1"/>
    </source>
</evidence>
<name>A0ABQ9W362_SAGOE</name>
<reference evidence="1 2" key="1">
    <citation type="submission" date="2023-05" db="EMBL/GenBank/DDBJ databases">
        <title>B98-5 Cell Line De Novo Hybrid Assembly: An Optical Mapping Approach.</title>
        <authorList>
            <person name="Kananen K."/>
            <person name="Auerbach J.A."/>
            <person name="Kautto E."/>
            <person name="Blachly J.S."/>
        </authorList>
    </citation>
    <scope>NUCLEOTIDE SEQUENCE [LARGE SCALE GENOMIC DNA]</scope>
    <source>
        <strain evidence="1">B95-8</strain>
        <tissue evidence="1">Cell line</tissue>
    </source>
</reference>